<dbReference type="PANTHER" id="PTHR36839">
    <property type="entry name" value="METALLO-BETA-LACTAMASE FAMILY PROTEIN (AFU_ORTHOLOGUE AFUA_5G12770)"/>
    <property type="match status" value="1"/>
</dbReference>
<name>A0ABP8ZK06_9ACTN</name>
<dbReference type="RefSeq" id="WP_345314358.1">
    <property type="nucleotide sequence ID" value="NZ_BAABIE010000021.1"/>
</dbReference>
<dbReference type="Gene3D" id="3.60.15.10">
    <property type="entry name" value="Ribonuclease Z/Hydroxyacylglutathione hydrolase-like"/>
    <property type="match status" value="1"/>
</dbReference>
<dbReference type="PANTHER" id="PTHR36839:SF1">
    <property type="entry name" value="METALLO-BETA-LACTAMASE FAMILY PROTEIN (AFU_ORTHOLOGUE AFUA_5G12770)"/>
    <property type="match status" value="1"/>
</dbReference>
<evidence type="ECO:0000259" key="1">
    <source>
        <dbReference type="SMART" id="SM00849"/>
    </source>
</evidence>
<dbReference type="Proteomes" id="UP001500822">
    <property type="component" value="Unassembled WGS sequence"/>
</dbReference>
<dbReference type="InterPro" id="IPR001279">
    <property type="entry name" value="Metallo-B-lactamas"/>
</dbReference>
<keyword evidence="3" id="KW-1185">Reference proteome</keyword>
<protein>
    <submittedName>
        <fullName evidence="2">MBL fold metallo-hydrolase</fullName>
    </submittedName>
</protein>
<dbReference type="SUPFAM" id="SSF56281">
    <property type="entry name" value="Metallo-hydrolase/oxidoreductase"/>
    <property type="match status" value="1"/>
</dbReference>
<dbReference type="InterPro" id="IPR036866">
    <property type="entry name" value="RibonucZ/Hydroxyglut_hydro"/>
</dbReference>
<sequence length="297" mass="31747">MTSGSDSAPDAGRTASDPAEASSWLCVACGNEYPPAPAPPEECLICVDDRQYVPVGGQQWRRLRLDESRSVSVVELEPGLHRLTVDPRVGIGQGTYLVETVAGTVVWEPPGFVGPELVEQLRAAGPIAAIASSHPHLVGASVSLSHLLGRVPVYVHELDRRWVTRPDDVVVHWHADREIAPGVRLMRCGGHFPGSCVLQIGTAAEGRGALLSGDTAMVNPDRATVSFMRSYPNLIPLSPRLVRQIVAALDTVAYDRIYGAFGNIIDAAARAAVHASAARYLGWLTDDIRDPDDPGSA</sequence>
<reference evidence="3" key="1">
    <citation type="journal article" date="2019" name="Int. J. Syst. Evol. Microbiol.">
        <title>The Global Catalogue of Microorganisms (GCM) 10K type strain sequencing project: providing services to taxonomists for standard genome sequencing and annotation.</title>
        <authorList>
            <consortium name="The Broad Institute Genomics Platform"/>
            <consortium name="The Broad Institute Genome Sequencing Center for Infectious Disease"/>
            <person name="Wu L."/>
            <person name="Ma J."/>
        </authorList>
    </citation>
    <scope>NUCLEOTIDE SEQUENCE [LARGE SCALE GENOMIC DNA]</scope>
    <source>
        <strain evidence="3">JCM 18077</strain>
    </source>
</reference>
<comment type="caution">
    <text evidence="2">The sequence shown here is derived from an EMBL/GenBank/DDBJ whole genome shotgun (WGS) entry which is preliminary data.</text>
</comment>
<evidence type="ECO:0000313" key="3">
    <source>
        <dbReference type="Proteomes" id="UP001500822"/>
    </source>
</evidence>
<organism evidence="2 3">
    <name type="scientific">Gordonia alkaliphila</name>
    <dbReference type="NCBI Taxonomy" id="1053547"/>
    <lineage>
        <taxon>Bacteria</taxon>
        <taxon>Bacillati</taxon>
        <taxon>Actinomycetota</taxon>
        <taxon>Actinomycetes</taxon>
        <taxon>Mycobacteriales</taxon>
        <taxon>Gordoniaceae</taxon>
        <taxon>Gordonia</taxon>
    </lineage>
</organism>
<dbReference type="SMART" id="SM00849">
    <property type="entry name" value="Lactamase_B"/>
    <property type="match status" value="1"/>
</dbReference>
<gene>
    <name evidence="2" type="ORF">GCM10023217_33320</name>
</gene>
<feature type="domain" description="Metallo-beta-lactamase" evidence="1">
    <location>
        <begin position="92"/>
        <end position="249"/>
    </location>
</feature>
<accession>A0ABP8ZK06</accession>
<evidence type="ECO:0000313" key="2">
    <source>
        <dbReference type="EMBL" id="GAA4758226.1"/>
    </source>
</evidence>
<proteinExistence type="predicted"/>
<dbReference type="EMBL" id="BAABIE010000021">
    <property type="protein sequence ID" value="GAA4758226.1"/>
    <property type="molecule type" value="Genomic_DNA"/>
</dbReference>